<keyword evidence="1" id="KW-0285">Flavoprotein</keyword>
<name>A0A543D1I1_9PSEU</name>
<evidence type="ECO:0000256" key="4">
    <source>
        <dbReference type="ARBA" id="ARBA00023033"/>
    </source>
</evidence>
<dbReference type="EMBL" id="VFPA01000006">
    <property type="protein sequence ID" value="TQM03199.1"/>
    <property type="molecule type" value="Genomic_DNA"/>
</dbReference>
<dbReference type="CDD" id="cd01097">
    <property type="entry name" value="Tetrahydromethanopterin_reductase"/>
    <property type="match status" value="1"/>
</dbReference>
<feature type="domain" description="Luciferase-like" evidence="5">
    <location>
        <begin position="4"/>
        <end position="214"/>
    </location>
</feature>
<accession>A0A543D1I1</accession>
<reference evidence="6 7" key="1">
    <citation type="submission" date="2019-06" db="EMBL/GenBank/DDBJ databases">
        <title>Sequencing the genomes of 1000 actinobacteria strains.</title>
        <authorList>
            <person name="Klenk H.-P."/>
        </authorList>
    </citation>
    <scope>NUCLEOTIDE SEQUENCE [LARGE SCALE GENOMIC DNA]</scope>
    <source>
        <strain evidence="6 7">DSM 45301</strain>
    </source>
</reference>
<evidence type="ECO:0000256" key="1">
    <source>
        <dbReference type="ARBA" id="ARBA00022630"/>
    </source>
</evidence>
<sequence length="257" mass="28094">MTHPVRIGVQIKPQHADYAQIRAAVAEAEEAGVDIVFNWDHFFPLSGEADGKHFECWTMLGAWAEATHRVEIGALVTCNSYRNPELLADMARTVDHISGGRLILGIGAGWFERDYDEYGYEFGTAGSRLADLAQALPRIRDRWSRLNPAPTRDIPVLIGGGGERKTLRYTAEHATIWHGFGDVETFTRKSGVLDAHCADVGRDPGEIERSVGVSAPPQEVAGALVAAGAALFTIGVDGPDYDLGLVKEWVAWRDAQR</sequence>
<evidence type="ECO:0000256" key="3">
    <source>
        <dbReference type="ARBA" id="ARBA00023002"/>
    </source>
</evidence>
<evidence type="ECO:0000256" key="2">
    <source>
        <dbReference type="ARBA" id="ARBA00022643"/>
    </source>
</evidence>
<dbReference type="GO" id="GO:0046306">
    <property type="term" value="P:alkanesulfonate catabolic process"/>
    <property type="evidence" value="ECO:0007669"/>
    <property type="project" value="TreeGrafter"/>
</dbReference>
<keyword evidence="4" id="KW-0503">Monooxygenase</keyword>
<dbReference type="Gene3D" id="3.20.20.30">
    <property type="entry name" value="Luciferase-like domain"/>
    <property type="match status" value="1"/>
</dbReference>
<evidence type="ECO:0000313" key="6">
    <source>
        <dbReference type="EMBL" id="TQM03199.1"/>
    </source>
</evidence>
<proteinExistence type="predicted"/>
<dbReference type="GO" id="GO:0008726">
    <property type="term" value="F:alkanesulfonate monooxygenase activity"/>
    <property type="evidence" value="ECO:0007669"/>
    <property type="project" value="TreeGrafter"/>
</dbReference>
<dbReference type="PANTHER" id="PTHR42847:SF8">
    <property type="entry name" value="CONSERVED PROTEIN"/>
    <property type="match status" value="1"/>
</dbReference>
<organism evidence="6 7">
    <name type="scientific">Pseudonocardia kunmingensis</name>
    <dbReference type="NCBI Taxonomy" id="630975"/>
    <lineage>
        <taxon>Bacteria</taxon>
        <taxon>Bacillati</taxon>
        <taxon>Actinomycetota</taxon>
        <taxon>Actinomycetes</taxon>
        <taxon>Pseudonocardiales</taxon>
        <taxon>Pseudonocardiaceae</taxon>
        <taxon>Pseudonocardia</taxon>
    </lineage>
</organism>
<dbReference type="SUPFAM" id="SSF51679">
    <property type="entry name" value="Bacterial luciferase-like"/>
    <property type="match status" value="1"/>
</dbReference>
<dbReference type="Proteomes" id="UP000315677">
    <property type="component" value="Unassembled WGS sequence"/>
</dbReference>
<keyword evidence="3" id="KW-0560">Oxidoreductase</keyword>
<dbReference type="PANTHER" id="PTHR42847">
    <property type="entry name" value="ALKANESULFONATE MONOOXYGENASE"/>
    <property type="match status" value="1"/>
</dbReference>
<keyword evidence="7" id="KW-1185">Reference proteome</keyword>
<dbReference type="InterPro" id="IPR022480">
    <property type="entry name" value="F420_MSMEG2906"/>
</dbReference>
<protein>
    <submittedName>
        <fullName evidence="6">Putative F420-dependent oxidoreductase</fullName>
    </submittedName>
</protein>
<dbReference type="NCBIfam" id="TIGR03856">
    <property type="entry name" value="F420_MSMEG_2906"/>
    <property type="match status" value="1"/>
</dbReference>
<dbReference type="InterPro" id="IPR050172">
    <property type="entry name" value="SsuD_RutA_monooxygenase"/>
</dbReference>
<gene>
    <name evidence="6" type="ORF">FB558_7850</name>
</gene>
<dbReference type="RefSeq" id="WP_211367145.1">
    <property type="nucleotide sequence ID" value="NZ_VFPA01000006.1"/>
</dbReference>
<dbReference type="InterPro" id="IPR036661">
    <property type="entry name" value="Luciferase-like_sf"/>
</dbReference>
<dbReference type="AlphaFoldDB" id="A0A543D1I1"/>
<dbReference type="Pfam" id="PF00296">
    <property type="entry name" value="Bac_luciferase"/>
    <property type="match status" value="1"/>
</dbReference>
<evidence type="ECO:0000313" key="7">
    <source>
        <dbReference type="Proteomes" id="UP000315677"/>
    </source>
</evidence>
<dbReference type="InterPro" id="IPR011251">
    <property type="entry name" value="Luciferase-like_dom"/>
</dbReference>
<comment type="caution">
    <text evidence="6">The sequence shown here is derived from an EMBL/GenBank/DDBJ whole genome shotgun (WGS) entry which is preliminary data.</text>
</comment>
<keyword evidence="2" id="KW-0288">FMN</keyword>
<evidence type="ECO:0000259" key="5">
    <source>
        <dbReference type="Pfam" id="PF00296"/>
    </source>
</evidence>